<evidence type="ECO:0000313" key="3">
    <source>
        <dbReference type="Proteomes" id="UP001275084"/>
    </source>
</evidence>
<accession>A0AAJ0M977</accession>
<feature type="compositionally biased region" description="Polar residues" evidence="1">
    <location>
        <begin position="98"/>
        <end position="118"/>
    </location>
</feature>
<reference evidence="2" key="1">
    <citation type="journal article" date="2023" name="Mol. Phylogenet. Evol.">
        <title>Genome-scale phylogeny and comparative genomics of the fungal order Sordariales.</title>
        <authorList>
            <person name="Hensen N."/>
            <person name="Bonometti L."/>
            <person name="Westerberg I."/>
            <person name="Brannstrom I.O."/>
            <person name="Guillou S."/>
            <person name="Cros-Aarteil S."/>
            <person name="Calhoun S."/>
            <person name="Haridas S."/>
            <person name="Kuo A."/>
            <person name="Mondo S."/>
            <person name="Pangilinan J."/>
            <person name="Riley R."/>
            <person name="LaButti K."/>
            <person name="Andreopoulos B."/>
            <person name="Lipzen A."/>
            <person name="Chen C."/>
            <person name="Yan M."/>
            <person name="Daum C."/>
            <person name="Ng V."/>
            <person name="Clum A."/>
            <person name="Steindorff A."/>
            <person name="Ohm R.A."/>
            <person name="Martin F."/>
            <person name="Silar P."/>
            <person name="Natvig D.O."/>
            <person name="Lalanne C."/>
            <person name="Gautier V."/>
            <person name="Ament-Velasquez S.L."/>
            <person name="Kruys A."/>
            <person name="Hutchinson M.I."/>
            <person name="Powell A.J."/>
            <person name="Barry K."/>
            <person name="Miller A.N."/>
            <person name="Grigoriev I.V."/>
            <person name="Debuchy R."/>
            <person name="Gladieux P."/>
            <person name="Hiltunen Thoren M."/>
            <person name="Johannesson H."/>
        </authorList>
    </citation>
    <scope>NUCLEOTIDE SEQUENCE</scope>
    <source>
        <strain evidence="2">CBS 955.72</strain>
    </source>
</reference>
<evidence type="ECO:0008006" key="4">
    <source>
        <dbReference type="Google" id="ProtNLM"/>
    </source>
</evidence>
<keyword evidence="3" id="KW-1185">Reference proteome</keyword>
<protein>
    <recommendedName>
        <fullName evidence="4">DUF3984 domain-containing protein</fullName>
    </recommendedName>
</protein>
<sequence length="391" mass="42482">MDVAYNQHANAARRKNRSSTNLNHLTLAPLTSKLPLQDNDDLADPYAAPPSYLQGKSAPTTPRLLSRSPGRSPHHSRAGSTSRLPKSKSATHLDPSVTPFTSRSHGNNRHSITTTSSTVKRRRDDPFAGTARSDSDWLLRAGALISTETRESKGQAWLVSRVSSTSLAGLRDPDDDAFDRELAHERELHLRTSAAGSRRRSRDGNNGYFDDAGDHVSSPPYSRLGSRSHSRVGSRSQMMTPLDQRPVDGYFPATAGAGADGDDTSIAGPDFVNLDETLETVDELDSTAEDDAMVRRLVKKGNGGVGTWFGSVLGVQLFPVDEDEEESDDSETTEGDTDEAGFQPHQRRVSSARRLEGLTSAKEDFIPPPKTNEGGWHDAAWLLTVASKVLL</sequence>
<dbReference type="InterPro" id="IPR025040">
    <property type="entry name" value="DUF3984"/>
</dbReference>
<organism evidence="2 3">
    <name type="scientific">Lasiosphaeria hispida</name>
    <dbReference type="NCBI Taxonomy" id="260671"/>
    <lineage>
        <taxon>Eukaryota</taxon>
        <taxon>Fungi</taxon>
        <taxon>Dikarya</taxon>
        <taxon>Ascomycota</taxon>
        <taxon>Pezizomycotina</taxon>
        <taxon>Sordariomycetes</taxon>
        <taxon>Sordariomycetidae</taxon>
        <taxon>Sordariales</taxon>
        <taxon>Lasiosphaeriaceae</taxon>
        <taxon>Lasiosphaeria</taxon>
    </lineage>
</organism>
<dbReference type="Pfam" id="PF13136">
    <property type="entry name" value="DUF3984"/>
    <property type="match status" value="1"/>
</dbReference>
<feature type="region of interest" description="Disordered" evidence="1">
    <location>
        <begin position="1"/>
        <end position="23"/>
    </location>
</feature>
<gene>
    <name evidence="2" type="ORF">B0T25DRAFT_555025</name>
</gene>
<dbReference type="AlphaFoldDB" id="A0AAJ0M977"/>
<proteinExistence type="predicted"/>
<feature type="compositionally biased region" description="Acidic residues" evidence="1">
    <location>
        <begin position="322"/>
        <end position="339"/>
    </location>
</feature>
<feature type="compositionally biased region" description="Basic and acidic residues" evidence="1">
    <location>
        <begin position="353"/>
        <end position="365"/>
    </location>
</feature>
<reference evidence="2" key="2">
    <citation type="submission" date="2023-06" db="EMBL/GenBank/DDBJ databases">
        <authorList>
            <consortium name="Lawrence Berkeley National Laboratory"/>
            <person name="Haridas S."/>
            <person name="Hensen N."/>
            <person name="Bonometti L."/>
            <person name="Westerberg I."/>
            <person name="Brannstrom I.O."/>
            <person name="Guillou S."/>
            <person name="Cros-Aarteil S."/>
            <person name="Calhoun S."/>
            <person name="Kuo A."/>
            <person name="Mondo S."/>
            <person name="Pangilinan J."/>
            <person name="Riley R."/>
            <person name="Labutti K."/>
            <person name="Andreopoulos B."/>
            <person name="Lipzen A."/>
            <person name="Chen C."/>
            <person name="Yanf M."/>
            <person name="Daum C."/>
            <person name="Ng V."/>
            <person name="Clum A."/>
            <person name="Steindorff A."/>
            <person name="Ohm R."/>
            <person name="Martin F."/>
            <person name="Silar P."/>
            <person name="Natvig D."/>
            <person name="Lalanne C."/>
            <person name="Gautier V."/>
            <person name="Ament-Velasquez S.L."/>
            <person name="Kruys A."/>
            <person name="Hutchinson M.I."/>
            <person name="Powell A.J."/>
            <person name="Barry K."/>
            <person name="Miller A.N."/>
            <person name="Grigoriev I.V."/>
            <person name="Debuchy R."/>
            <person name="Gladieux P."/>
            <person name="Thoren M.H."/>
            <person name="Johannesson H."/>
        </authorList>
    </citation>
    <scope>NUCLEOTIDE SEQUENCE</scope>
    <source>
        <strain evidence="2">CBS 955.72</strain>
    </source>
</reference>
<evidence type="ECO:0000256" key="1">
    <source>
        <dbReference type="SAM" id="MobiDB-lite"/>
    </source>
</evidence>
<evidence type="ECO:0000313" key="2">
    <source>
        <dbReference type="EMBL" id="KAK3343726.1"/>
    </source>
</evidence>
<feature type="compositionally biased region" description="Polar residues" evidence="1">
    <location>
        <begin position="78"/>
        <end position="90"/>
    </location>
</feature>
<name>A0AAJ0M977_9PEZI</name>
<feature type="region of interest" description="Disordered" evidence="1">
    <location>
        <begin position="322"/>
        <end position="376"/>
    </location>
</feature>
<feature type="region of interest" description="Disordered" evidence="1">
    <location>
        <begin position="35"/>
        <end position="132"/>
    </location>
</feature>
<dbReference type="Proteomes" id="UP001275084">
    <property type="component" value="Unassembled WGS sequence"/>
</dbReference>
<comment type="caution">
    <text evidence="2">The sequence shown here is derived from an EMBL/GenBank/DDBJ whole genome shotgun (WGS) entry which is preliminary data.</text>
</comment>
<feature type="region of interest" description="Disordered" evidence="1">
    <location>
        <begin position="189"/>
        <end position="245"/>
    </location>
</feature>
<dbReference type="EMBL" id="JAUIQD010000007">
    <property type="protein sequence ID" value="KAK3343726.1"/>
    <property type="molecule type" value="Genomic_DNA"/>
</dbReference>